<dbReference type="Proteomes" id="UP000295724">
    <property type="component" value="Unassembled WGS sequence"/>
</dbReference>
<organism evidence="2 3">
    <name type="scientific">Marinicella litoralis</name>
    <dbReference type="NCBI Taxonomy" id="644220"/>
    <lineage>
        <taxon>Bacteria</taxon>
        <taxon>Pseudomonadati</taxon>
        <taxon>Pseudomonadota</taxon>
        <taxon>Gammaproteobacteria</taxon>
        <taxon>Lysobacterales</taxon>
        <taxon>Marinicellaceae</taxon>
        <taxon>Marinicella</taxon>
    </lineage>
</organism>
<feature type="transmembrane region" description="Helical" evidence="1">
    <location>
        <begin position="7"/>
        <end position="30"/>
    </location>
</feature>
<comment type="caution">
    <text evidence="2">The sequence shown here is derived from an EMBL/GenBank/DDBJ whole genome shotgun (WGS) entry which is preliminary data.</text>
</comment>
<keyword evidence="3" id="KW-1185">Reference proteome</keyword>
<evidence type="ECO:0000256" key="1">
    <source>
        <dbReference type="SAM" id="Phobius"/>
    </source>
</evidence>
<accession>A0A4R6XJF4</accession>
<keyword evidence="1" id="KW-0812">Transmembrane</keyword>
<proteinExistence type="predicted"/>
<reference evidence="2 3" key="1">
    <citation type="submission" date="2019-03" db="EMBL/GenBank/DDBJ databases">
        <title>Genomic Encyclopedia of Type Strains, Phase IV (KMG-IV): sequencing the most valuable type-strain genomes for metagenomic binning, comparative biology and taxonomic classification.</title>
        <authorList>
            <person name="Goeker M."/>
        </authorList>
    </citation>
    <scope>NUCLEOTIDE SEQUENCE [LARGE SCALE GENOMIC DNA]</scope>
    <source>
        <strain evidence="2 3">DSM 25488</strain>
    </source>
</reference>
<feature type="transmembrane region" description="Helical" evidence="1">
    <location>
        <begin position="36"/>
        <end position="56"/>
    </location>
</feature>
<sequence length="132" mass="14941">MTGFLLRWLFAFILVVVTFNPTGYSLYHWIWPLSDAQLPLKILLVILLASAYLFYITSTVKSLGLLGIILVFAFCGTLIWLFVDQGWLDLQNSGILAWIMIFIISVVLGLGISWSHIKKRITGQFDTDDIGE</sequence>
<evidence type="ECO:0000313" key="3">
    <source>
        <dbReference type="Proteomes" id="UP000295724"/>
    </source>
</evidence>
<feature type="transmembrane region" description="Helical" evidence="1">
    <location>
        <begin position="63"/>
        <end position="83"/>
    </location>
</feature>
<feature type="transmembrane region" description="Helical" evidence="1">
    <location>
        <begin position="95"/>
        <end position="114"/>
    </location>
</feature>
<gene>
    <name evidence="2" type="ORF">C8D91_2399</name>
</gene>
<dbReference type="RefSeq" id="WP_099019527.1">
    <property type="nucleotide sequence ID" value="NZ_NIHB01000003.1"/>
</dbReference>
<evidence type="ECO:0000313" key="2">
    <source>
        <dbReference type="EMBL" id="TDR18479.1"/>
    </source>
</evidence>
<dbReference type="Pfam" id="PF20134">
    <property type="entry name" value="DUF6524"/>
    <property type="match status" value="1"/>
</dbReference>
<protein>
    <submittedName>
        <fullName evidence="2">Uncharacterized protein</fullName>
    </submittedName>
</protein>
<dbReference type="EMBL" id="SNZB01000005">
    <property type="protein sequence ID" value="TDR18479.1"/>
    <property type="molecule type" value="Genomic_DNA"/>
</dbReference>
<dbReference type="OrthoDB" id="7272344at2"/>
<dbReference type="AlphaFoldDB" id="A0A4R6XJF4"/>
<dbReference type="InterPro" id="IPR045387">
    <property type="entry name" value="DUF6524"/>
</dbReference>
<keyword evidence="1" id="KW-1133">Transmembrane helix</keyword>
<name>A0A4R6XJF4_9GAMM</name>
<keyword evidence="1" id="KW-0472">Membrane</keyword>